<dbReference type="GO" id="GO:0004252">
    <property type="term" value="F:serine-type endopeptidase activity"/>
    <property type="evidence" value="ECO:0007669"/>
    <property type="project" value="InterPro"/>
</dbReference>
<organism evidence="3 4">
    <name type="scientific">Pythium oligandrum</name>
    <name type="common">Mycoparasitic fungus</name>
    <dbReference type="NCBI Taxonomy" id="41045"/>
    <lineage>
        <taxon>Eukaryota</taxon>
        <taxon>Sar</taxon>
        <taxon>Stramenopiles</taxon>
        <taxon>Oomycota</taxon>
        <taxon>Peronosporomycetes</taxon>
        <taxon>Pythiales</taxon>
        <taxon>Pythiaceae</taxon>
        <taxon>Pythium</taxon>
    </lineage>
</organism>
<evidence type="ECO:0000259" key="2">
    <source>
        <dbReference type="PROSITE" id="PS50240"/>
    </source>
</evidence>
<gene>
    <name evidence="3" type="ORF">Poli38472_011492</name>
</gene>
<evidence type="ECO:0000256" key="1">
    <source>
        <dbReference type="ARBA" id="ARBA00023026"/>
    </source>
</evidence>
<dbReference type="OrthoDB" id="105698at2759"/>
<accession>A0A8K1CJI1</accession>
<dbReference type="SMART" id="SM00020">
    <property type="entry name" value="Tryp_SPc"/>
    <property type="match status" value="1"/>
</dbReference>
<reference evidence="3" key="1">
    <citation type="submission" date="2019-03" db="EMBL/GenBank/DDBJ databases">
        <title>Long read genome sequence of the mycoparasitic Pythium oligandrum ATCC 38472 isolated from sugarbeet rhizosphere.</title>
        <authorList>
            <person name="Gaulin E."/>
        </authorList>
    </citation>
    <scope>NUCLEOTIDE SEQUENCE</scope>
    <source>
        <strain evidence="3">ATCC 38472_TT</strain>
    </source>
</reference>
<dbReference type="InterPro" id="IPR001254">
    <property type="entry name" value="Trypsin_dom"/>
</dbReference>
<keyword evidence="1" id="KW-0843">Virulence</keyword>
<dbReference type="Gene3D" id="2.40.10.10">
    <property type="entry name" value="Trypsin-like serine proteases"/>
    <property type="match status" value="2"/>
</dbReference>
<dbReference type="AlphaFoldDB" id="A0A8K1CJI1"/>
<keyword evidence="4" id="KW-1185">Reference proteome</keyword>
<sequence>MGTASDPIACIGIQIAPQHILVQPSCLDQSDTLTRARTLDVLDANSTFSLSLSITIDVANATTLGIGAEATPVQYQVPLSDQDLLHVFTLESSLPSKDFEPVILPLQTSYPVPLSVDTNVTLVHVNAQTLQVSVIHRIIYVDDSRCQHSVCALPLDIEARKQFTNSTGWSFLLQFDAIRDKYRLLGVGGDEVTNADGIWGFSWLPQLLTSSLLKNNGVHGVHTITIVHKEVMGRPAVVEDEVSFVAGLLETEKSQIGCAGAVVSSRYVLTTASCTKRGDFKWVVVGRQNMFDRSANKSVNPSGERVKIKKKIRHPRHVDGTNWYDFMLVEVETTMSQTPIGFVDKNSTFSNGTVLAYGESVYNTGEHYQSYDLRMAENQLLTFPQCMGRVKTQMDETMMCMNGSSLGAVCKDDNGGPVVVTTEDKTKLLYALVSVGGDCGRTSFYGIVSVVFSVADWIHAYLNQKQ</sequence>
<dbReference type="SUPFAM" id="SSF50494">
    <property type="entry name" value="Trypsin-like serine proteases"/>
    <property type="match status" value="1"/>
</dbReference>
<dbReference type="PROSITE" id="PS50240">
    <property type="entry name" value="TRYPSIN_DOM"/>
    <property type="match status" value="1"/>
</dbReference>
<comment type="caution">
    <text evidence="3">The sequence shown here is derived from an EMBL/GenBank/DDBJ whole genome shotgun (WGS) entry which is preliminary data.</text>
</comment>
<proteinExistence type="predicted"/>
<dbReference type="Proteomes" id="UP000794436">
    <property type="component" value="Unassembled WGS sequence"/>
</dbReference>
<evidence type="ECO:0000313" key="4">
    <source>
        <dbReference type="Proteomes" id="UP000794436"/>
    </source>
</evidence>
<evidence type="ECO:0000313" key="3">
    <source>
        <dbReference type="EMBL" id="TMW64612.1"/>
    </source>
</evidence>
<dbReference type="EMBL" id="SPLM01000039">
    <property type="protein sequence ID" value="TMW64612.1"/>
    <property type="molecule type" value="Genomic_DNA"/>
</dbReference>
<feature type="domain" description="Peptidase S1" evidence="2">
    <location>
        <begin position="231"/>
        <end position="463"/>
    </location>
</feature>
<dbReference type="InterPro" id="IPR051333">
    <property type="entry name" value="CLIP_Serine_Protease"/>
</dbReference>
<dbReference type="PANTHER" id="PTHR24260">
    <property type="match status" value="1"/>
</dbReference>
<dbReference type="GO" id="GO:0006508">
    <property type="term" value="P:proteolysis"/>
    <property type="evidence" value="ECO:0007669"/>
    <property type="project" value="InterPro"/>
</dbReference>
<dbReference type="PANTHER" id="PTHR24260:SF147">
    <property type="entry name" value="EG:BACR7A4.3 PROTEIN-RELATED"/>
    <property type="match status" value="1"/>
</dbReference>
<dbReference type="Pfam" id="PF00089">
    <property type="entry name" value="Trypsin"/>
    <property type="match status" value="1"/>
</dbReference>
<dbReference type="InterPro" id="IPR009003">
    <property type="entry name" value="Peptidase_S1_PA"/>
</dbReference>
<protein>
    <recommendedName>
        <fullName evidence="2">Peptidase S1 domain-containing protein</fullName>
    </recommendedName>
</protein>
<dbReference type="InterPro" id="IPR043504">
    <property type="entry name" value="Peptidase_S1_PA_chymotrypsin"/>
</dbReference>
<name>A0A8K1CJI1_PYTOL</name>